<dbReference type="PANTHER" id="PTHR19134:SF534">
    <property type="entry name" value="LD27988P"/>
    <property type="match status" value="1"/>
</dbReference>
<comment type="caution">
    <text evidence="3">The sequence shown here is derived from an EMBL/GenBank/DDBJ whole genome shotgun (WGS) entry which is preliminary data.</text>
</comment>
<proteinExistence type="predicted"/>
<evidence type="ECO:0000313" key="3">
    <source>
        <dbReference type="EMBL" id="CAI8054885.1"/>
    </source>
</evidence>
<dbReference type="GO" id="GO:0004725">
    <property type="term" value="F:protein tyrosine phosphatase activity"/>
    <property type="evidence" value="ECO:0007669"/>
    <property type="project" value="InterPro"/>
</dbReference>
<evidence type="ECO:0000259" key="1">
    <source>
        <dbReference type="PROSITE" id="PS50055"/>
    </source>
</evidence>
<dbReference type="Gene3D" id="3.90.190.10">
    <property type="entry name" value="Protein tyrosine phosphatase superfamily"/>
    <property type="match status" value="1"/>
</dbReference>
<sequence length="74" mass="8260">IICSNTVSRSAIFCGVATTIERCKTEGVVDVFQVVKAMRVQKPGAIQTLEQYQSIYEALLVFIDSFETYSNFTT</sequence>
<dbReference type="InterPro" id="IPR000387">
    <property type="entry name" value="Tyr_Pase_dom"/>
</dbReference>
<gene>
    <name evidence="3" type="ORF">GBAR_LOCUS29941</name>
</gene>
<dbReference type="EMBL" id="CASHTH010004215">
    <property type="protein sequence ID" value="CAI8054885.1"/>
    <property type="molecule type" value="Genomic_DNA"/>
</dbReference>
<dbReference type="Pfam" id="PF00102">
    <property type="entry name" value="Y_phosphatase"/>
    <property type="match status" value="1"/>
</dbReference>
<evidence type="ECO:0000313" key="4">
    <source>
        <dbReference type="Proteomes" id="UP001174909"/>
    </source>
</evidence>
<organism evidence="3 4">
    <name type="scientific">Geodia barretti</name>
    <name type="common">Barrett's horny sponge</name>
    <dbReference type="NCBI Taxonomy" id="519541"/>
    <lineage>
        <taxon>Eukaryota</taxon>
        <taxon>Metazoa</taxon>
        <taxon>Porifera</taxon>
        <taxon>Demospongiae</taxon>
        <taxon>Heteroscleromorpha</taxon>
        <taxon>Tetractinellida</taxon>
        <taxon>Astrophorina</taxon>
        <taxon>Geodiidae</taxon>
        <taxon>Geodia</taxon>
    </lineage>
</organism>
<feature type="non-terminal residue" evidence="3">
    <location>
        <position position="74"/>
    </location>
</feature>
<feature type="domain" description="Tyrosine-protein phosphatase" evidence="1">
    <location>
        <begin position="1"/>
        <end position="62"/>
    </location>
</feature>
<reference evidence="3" key="1">
    <citation type="submission" date="2023-03" db="EMBL/GenBank/DDBJ databases">
        <authorList>
            <person name="Steffen K."/>
            <person name="Cardenas P."/>
        </authorList>
    </citation>
    <scope>NUCLEOTIDE SEQUENCE</scope>
</reference>
<feature type="domain" description="Tyrosine specific protein phosphatases" evidence="2">
    <location>
        <begin position="1"/>
        <end position="53"/>
    </location>
</feature>
<dbReference type="PROSITE" id="PS50056">
    <property type="entry name" value="TYR_PHOSPHATASE_2"/>
    <property type="match status" value="1"/>
</dbReference>
<dbReference type="InterPro" id="IPR050348">
    <property type="entry name" value="Protein-Tyr_Phosphatase"/>
</dbReference>
<dbReference type="PANTHER" id="PTHR19134">
    <property type="entry name" value="RECEPTOR-TYPE TYROSINE-PROTEIN PHOSPHATASE"/>
    <property type="match status" value="1"/>
</dbReference>
<keyword evidence="4" id="KW-1185">Reference proteome</keyword>
<protein>
    <submittedName>
        <fullName evidence="3">Receptor-type tyrosine-protein phosphatase alpha</fullName>
    </submittedName>
</protein>
<dbReference type="AlphaFoldDB" id="A0AA35TUX7"/>
<dbReference type="InterPro" id="IPR029021">
    <property type="entry name" value="Prot-tyrosine_phosphatase-like"/>
</dbReference>
<dbReference type="SUPFAM" id="SSF52799">
    <property type="entry name" value="(Phosphotyrosine protein) phosphatases II"/>
    <property type="match status" value="1"/>
</dbReference>
<name>A0AA35TUX7_GEOBA</name>
<keyword evidence="3" id="KW-0675">Receptor</keyword>
<evidence type="ECO:0000259" key="2">
    <source>
        <dbReference type="PROSITE" id="PS50056"/>
    </source>
</evidence>
<accession>A0AA35TUX7</accession>
<dbReference type="Proteomes" id="UP001174909">
    <property type="component" value="Unassembled WGS sequence"/>
</dbReference>
<dbReference type="InterPro" id="IPR000242">
    <property type="entry name" value="PTP_cat"/>
</dbReference>
<dbReference type="PROSITE" id="PS50055">
    <property type="entry name" value="TYR_PHOSPHATASE_PTP"/>
    <property type="match status" value="1"/>
</dbReference>